<dbReference type="Proteomes" id="UP000251135">
    <property type="component" value="Unassembled WGS sequence"/>
</dbReference>
<dbReference type="RefSeq" id="WP_108561358.1">
    <property type="nucleotide sequence ID" value="NZ_MUXE01000041.1"/>
</dbReference>
<sequence length="65" mass="7721">MAKIEVSFIESERKLVMNEINALGYGFNYEYSVYSVNTIIIPDIGKYDKEKFIYFLKENQIIWSN</sequence>
<dbReference type="AlphaFoldDB" id="A0A363CW44"/>
<evidence type="ECO:0000313" key="2">
    <source>
        <dbReference type="Proteomes" id="UP000251135"/>
    </source>
</evidence>
<protein>
    <submittedName>
        <fullName evidence="1">Uncharacterized protein</fullName>
    </submittedName>
</protein>
<proteinExistence type="predicted"/>
<dbReference type="EMBL" id="MUXE01000041">
    <property type="protein sequence ID" value="PUE63318.1"/>
    <property type="molecule type" value="Genomic_DNA"/>
</dbReference>
<organism evidence="1 2">
    <name type="scientific">Arcobacter caeni</name>
    <dbReference type="NCBI Taxonomy" id="1912877"/>
    <lineage>
        <taxon>Bacteria</taxon>
        <taxon>Pseudomonadati</taxon>
        <taxon>Campylobacterota</taxon>
        <taxon>Epsilonproteobacteria</taxon>
        <taxon>Campylobacterales</taxon>
        <taxon>Arcobacteraceae</taxon>
        <taxon>Arcobacter</taxon>
    </lineage>
</organism>
<comment type="caution">
    <text evidence="1">The sequence shown here is derived from an EMBL/GenBank/DDBJ whole genome shotgun (WGS) entry which is preliminary data.</text>
</comment>
<accession>A0A363CW44</accession>
<reference evidence="1 2" key="1">
    <citation type="submission" date="2017-02" db="EMBL/GenBank/DDBJ databases">
        <title>Arcobacter caeni sp. nov, a new Arcobacter species isolated from reclaimed water.</title>
        <authorList>
            <person name="Figueras M.J."/>
            <person name="Perez-Cataluna A."/>
            <person name="Salas-Masso N."/>
        </authorList>
    </citation>
    <scope>NUCLEOTIDE SEQUENCE [LARGE SCALE GENOMIC DNA]</scope>
    <source>
        <strain evidence="1 2">RW17-10</strain>
    </source>
</reference>
<evidence type="ECO:0000313" key="1">
    <source>
        <dbReference type="EMBL" id="PUE63318.1"/>
    </source>
</evidence>
<gene>
    <name evidence="1" type="ORF">B0174_11960</name>
</gene>
<keyword evidence="2" id="KW-1185">Reference proteome</keyword>
<name>A0A363CW44_9BACT</name>